<organism evidence="3 4">
    <name type="scientific">Natronosporangium hydrolyticum</name>
    <dbReference type="NCBI Taxonomy" id="2811111"/>
    <lineage>
        <taxon>Bacteria</taxon>
        <taxon>Bacillati</taxon>
        <taxon>Actinomycetota</taxon>
        <taxon>Actinomycetes</taxon>
        <taxon>Micromonosporales</taxon>
        <taxon>Micromonosporaceae</taxon>
        <taxon>Natronosporangium</taxon>
    </lineage>
</organism>
<evidence type="ECO:0000313" key="4">
    <source>
        <dbReference type="Proteomes" id="UP000662857"/>
    </source>
</evidence>
<dbReference type="AlphaFoldDB" id="A0A895YBA1"/>
<dbReference type="RefSeq" id="WP_239674785.1">
    <property type="nucleotide sequence ID" value="NZ_CP070499.1"/>
</dbReference>
<feature type="region of interest" description="Disordered" evidence="1">
    <location>
        <begin position="1"/>
        <end position="34"/>
    </location>
</feature>
<sequence>MTFGPPPPPPPSHQGYPPPGSYPPGQPAQQQRPRRSLRGLWITLAVVGVLCVGGVGTGGFFLFRTLLDVTEPPREATHAFLTDLQAENYDGAYDQLCDATQATFTRERFALVARDRGDVVDYQLTGAHVSRVNQDTTGTVTARLDLADGSTVTHEFRLVKSGDDWQVCGAPY</sequence>
<dbReference type="KEGG" id="nhy:JQS43_13675"/>
<name>A0A895YBA1_9ACTN</name>
<keyword evidence="2" id="KW-1133">Transmembrane helix</keyword>
<feature type="transmembrane region" description="Helical" evidence="2">
    <location>
        <begin position="40"/>
        <end position="63"/>
    </location>
</feature>
<accession>A0A895YBA1</accession>
<gene>
    <name evidence="3" type="ORF">JQS43_13675</name>
</gene>
<evidence type="ECO:0000313" key="3">
    <source>
        <dbReference type="EMBL" id="QSB12743.1"/>
    </source>
</evidence>
<evidence type="ECO:0000256" key="1">
    <source>
        <dbReference type="SAM" id="MobiDB-lite"/>
    </source>
</evidence>
<protein>
    <recommendedName>
        <fullName evidence="5">DUF4878 domain-containing protein</fullName>
    </recommendedName>
</protein>
<dbReference type="EMBL" id="CP070499">
    <property type="protein sequence ID" value="QSB12743.1"/>
    <property type="molecule type" value="Genomic_DNA"/>
</dbReference>
<evidence type="ECO:0008006" key="5">
    <source>
        <dbReference type="Google" id="ProtNLM"/>
    </source>
</evidence>
<keyword evidence="2" id="KW-0812">Transmembrane</keyword>
<proteinExistence type="predicted"/>
<feature type="compositionally biased region" description="Pro residues" evidence="1">
    <location>
        <begin position="1"/>
        <end position="26"/>
    </location>
</feature>
<dbReference type="Proteomes" id="UP000662857">
    <property type="component" value="Chromosome"/>
</dbReference>
<evidence type="ECO:0000256" key="2">
    <source>
        <dbReference type="SAM" id="Phobius"/>
    </source>
</evidence>
<keyword evidence="4" id="KW-1185">Reference proteome</keyword>
<keyword evidence="2" id="KW-0472">Membrane</keyword>
<reference evidence="3" key="1">
    <citation type="submission" date="2021-02" db="EMBL/GenBank/DDBJ databases">
        <title>Natrosporangium hydrolyticum gen. nov., sp. nov, a haloalkaliphilic actinobacterium from a soda solonchak soil.</title>
        <authorList>
            <person name="Sorokin D.Y."/>
            <person name="Khijniak T.V."/>
            <person name="Zakharycheva A.P."/>
            <person name="Boueva O.V."/>
            <person name="Ariskina E.V."/>
            <person name="Hahnke R.L."/>
            <person name="Bunk B."/>
            <person name="Sproer C."/>
            <person name="Schumann P."/>
            <person name="Evtushenko L.I."/>
            <person name="Kublanov I.V."/>
        </authorList>
    </citation>
    <scope>NUCLEOTIDE SEQUENCE</scope>
    <source>
        <strain evidence="3">DSM 106523</strain>
    </source>
</reference>